<accession>A0A1G6SWX7</accession>
<feature type="transmembrane region" description="Helical" evidence="6">
    <location>
        <begin position="315"/>
        <end position="333"/>
    </location>
</feature>
<feature type="transmembrane region" description="Helical" evidence="6">
    <location>
        <begin position="752"/>
        <end position="770"/>
    </location>
</feature>
<dbReference type="PANTHER" id="PTHR30572:SF18">
    <property type="entry name" value="ABC-TYPE MACROLIDE FAMILY EXPORT SYSTEM PERMEASE COMPONENT 2"/>
    <property type="match status" value="1"/>
</dbReference>
<keyword evidence="10" id="KW-1185">Reference proteome</keyword>
<dbReference type="InterPro" id="IPR025857">
    <property type="entry name" value="MacB_PCD"/>
</dbReference>
<dbReference type="EMBL" id="FNAI01000001">
    <property type="protein sequence ID" value="SDD21480.1"/>
    <property type="molecule type" value="Genomic_DNA"/>
</dbReference>
<dbReference type="GO" id="GO:0005886">
    <property type="term" value="C:plasma membrane"/>
    <property type="evidence" value="ECO:0007669"/>
    <property type="project" value="UniProtKB-SubCell"/>
</dbReference>
<comment type="subcellular location">
    <subcellularLocation>
        <location evidence="1">Cell membrane</location>
        <topology evidence="1">Multi-pass membrane protein</topology>
    </subcellularLocation>
</comment>
<evidence type="ECO:0000259" key="7">
    <source>
        <dbReference type="Pfam" id="PF02687"/>
    </source>
</evidence>
<feature type="domain" description="MacB-like periplasmic core" evidence="8">
    <location>
        <begin position="38"/>
        <end position="269"/>
    </location>
</feature>
<keyword evidence="5 6" id="KW-0472">Membrane</keyword>
<dbReference type="STRING" id="1391627.SAMN05216464_10188"/>
<evidence type="ECO:0000256" key="1">
    <source>
        <dbReference type="ARBA" id="ARBA00004651"/>
    </source>
</evidence>
<evidence type="ECO:0000256" key="3">
    <source>
        <dbReference type="ARBA" id="ARBA00022692"/>
    </source>
</evidence>
<keyword evidence="2" id="KW-1003">Cell membrane</keyword>
<feature type="domain" description="ABC3 transporter permease C-terminal" evidence="7">
    <location>
        <begin position="703"/>
        <end position="812"/>
    </location>
</feature>
<name>A0A1G6SWX7_9SPHI</name>
<organism evidence="9 10">
    <name type="scientific">Mucilaginibacter pineti</name>
    <dbReference type="NCBI Taxonomy" id="1391627"/>
    <lineage>
        <taxon>Bacteria</taxon>
        <taxon>Pseudomonadati</taxon>
        <taxon>Bacteroidota</taxon>
        <taxon>Sphingobacteriia</taxon>
        <taxon>Sphingobacteriales</taxon>
        <taxon>Sphingobacteriaceae</taxon>
        <taxon>Mucilaginibacter</taxon>
    </lineage>
</organism>
<evidence type="ECO:0000256" key="6">
    <source>
        <dbReference type="SAM" id="Phobius"/>
    </source>
</evidence>
<dbReference type="AlphaFoldDB" id="A0A1G6SWX7"/>
<feature type="transmembrane region" description="Helical" evidence="6">
    <location>
        <begin position="39"/>
        <end position="59"/>
    </location>
</feature>
<evidence type="ECO:0000256" key="2">
    <source>
        <dbReference type="ARBA" id="ARBA00022475"/>
    </source>
</evidence>
<dbReference type="GO" id="GO:0022857">
    <property type="term" value="F:transmembrane transporter activity"/>
    <property type="evidence" value="ECO:0007669"/>
    <property type="project" value="TreeGrafter"/>
</dbReference>
<proteinExistence type="predicted"/>
<dbReference type="Pfam" id="PF02687">
    <property type="entry name" value="FtsX"/>
    <property type="match status" value="2"/>
</dbReference>
<gene>
    <name evidence="9" type="ORF">SAMN05216464_10188</name>
</gene>
<dbReference type="InterPro" id="IPR050250">
    <property type="entry name" value="Macrolide_Exporter_MacB"/>
</dbReference>
<dbReference type="PANTHER" id="PTHR30572">
    <property type="entry name" value="MEMBRANE COMPONENT OF TRANSPORTER-RELATED"/>
    <property type="match status" value="1"/>
</dbReference>
<reference evidence="9 10" key="1">
    <citation type="submission" date="2016-10" db="EMBL/GenBank/DDBJ databases">
        <authorList>
            <person name="de Groot N.N."/>
        </authorList>
    </citation>
    <scope>NUCLEOTIDE SEQUENCE [LARGE SCALE GENOMIC DNA]</scope>
    <source>
        <strain evidence="9 10">47C3B</strain>
    </source>
</reference>
<protein>
    <submittedName>
        <fullName evidence="9">Duplicated orphan permease</fullName>
    </submittedName>
</protein>
<evidence type="ECO:0000256" key="5">
    <source>
        <dbReference type="ARBA" id="ARBA00023136"/>
    </source>
</evidence>
<feature type="transmembrane region" description="Helical" evidence="6">
    <location>
        <begin position="782"/>
        <end position="804"/>
    </location>
</feature>
<feature type="transmembrane region" description="Helical" evidence="6">
    <location>
        <begin position="405"/>
        <end position="431"/>
    </location>
</feature>
<dbReference type="Pfam" id="PF12704">
    <property type="entry name" value="MacB_PCD"/>
    <property type="match status" value="2"/>
</dbReference>
<keyword evidence="4 6" id="KW-1133">Transmembrane helix</keyword>
<sequence>MVMFLVCVLNHIRKITPLMIKNFIKIAWRNIVRHKGYSFINISGLTVGIAACLLIFVIIKYELSFNTYQKNYSSIYHIVTEEKHEADLTYNPGVTVPATAALRIDFPQAKVAALNSSYGSQITVPEAAGGNTGDKKFTESLGVLFIEPQFFDIFNSTWLAGNAAALSAPDMVVIDKSSAIKYFGDWQKAVGKILKMDNLITLKVAGVVEDAPANSDFPFKIMVSFVTWKQHGKDYSYSEDWGSTSSNHEIFMLFPKSMTPENISSQLKAFSLKHFKKGISKTNLLPQPLSEFHFDTRFGNQLGDHSTSRATLRTLSFIGILIIIMASINFINLSTAQSVGRSKEVGIRKVLGSTRKQLIFQVIGETAIVVSISGLLALCIAKLALPQLKNIANVPDSIGLFNLQSLLFLGAVAAIVILLSGIYPALVVSGFKPVMALKNKITAASIGGIPLRRALVVAQFAISQLLIIGTIVAVNQMDYVNKADLGFDKNAVLIIPGYTDSLSLRKIESFKQQLLQNSNVQAVSFASDAPSSENNWGTNFNFNGSTKDVGYNTYLKFGDADYFKTLGLQFVAGKGYDVSDTTKQYVVNETFIHKLGIQDAEKAIGKTIRLGGGQWKPIVGVVKDFKTNSLRETIKPIVISPSKRFSGIVAIKIQTKNLSATVSQLQKMWENTYPEYAYNGYFLDENIAKFYQSENQMALVYKIFAVIAIFISCLGLYGLVSFMAVQRTKEVGIRKVLGASVSSIVFLFSKEFMVLIAASFIIAVPVAWYVMSGWLQNFAYRISLSVWVFLLAIVTSIIIAWLTVGYKAMKAALVNPVKSLRSE</sequence>
<evidence type="ECO:0000256" key="4">
    <source>
        <dbReference type="ARBA" id="ARBA00022989"/>
    </source>
</evidence>
<evidence type="ECO:0000259" key="8">
    <source>
        <dbReference type="Pfam" id="PF12704"/>
    </source>
</evidence>
<evidence type="ECO:0000313" key="9">
    <source>
        <dbReference type="EMBL" id="SDD21480.1"/>
    </source>
</evidence>
<dbReference type="Proteomes" id="UP000199072">
    <property type="component" value="Unassembled WGS sequence"/>
</dbReference>
<feature type="domain" description="MacB-like periplasmic core" evidence="8">
    <location>
        <begin position="467"/>
        <end position="645"/>
    </location>
</feature>
<feature type="domain" description="ABC3 transporter permease C-terminal" evidence="7">
    <location>
        <begin position="317"/>
        <end position="430"/>
    </location>
</feature>
<dbReference type="InterPro" id="IPR003838">
    <property type="entry name" value="ABC3_permease_C"/>
</dbReference>
<evidence type="ECO:0000313" key="10">
    <source>
        <dbReference type="Proteomes" id="UP000199072"/>
    </source>
</evidence>
<keyword evidence="3 6" id="KW-0812">Transmembrane</keyword>
<feature type="transmembrane region" description="Helical" evidence="6">
    <location>
        <begin position="699"/>
        <end position="725"/>
    </location>
</feature>
<feature type="transmembrane region" description="Helical" evidence="6">
    <location>
        <begin position="358"/>
        <end position="385"/>
    </location>
</feature>